<evidence type="ECO:0000313" key="1">
    <source>
        <dbReference type="EMBL" id="KAL3878563.1"/>
    </source>
</evidence>
<organism evidence="1 2">
    <name type="scientific">Sinanodonta woodiana</name>
    <name type="common">Chinese pond mussel</name>
    <name type="synonym">Anodonta woodiana</name>
    <dbReference type="NCBI Taxonomy" id="1069815"/>
    <lineage>
        <taxon>Eukaryota</taxon>
        <taxon>Metazoa</taxon>
        <taxon>Spiralia</taxon>
        <taxon>Lophotrochozoa</taxon>
        <taxon>Mollusca</taxon>
        <taxon>Bivalvia</taxon>
        <taxon>Autobranchia</taxon>
        <taxon>Heteroconchia</taxon>
        <taxon>Palaeoheterodonta</taxon>
        <taxon>Unionida</taxon>
        <taxon>Unionoidea</taxon>
        <taxon>Unionidae</taxon>
        <taxon>Unioninae</taxon>
        <taxon>Sinanodonta</taxon>
    </lineage>
</organism>
<proteinExistence type="predicted"/>
<dbReference type="EMBL" id="JBJQND010000004">
    <property type="protein sequence ID" value="KAL3878563.1"/>
    <property type="molecule type" value="Genomic_DNA"/>
</dbReference>
<keyword evidence="2" id="KW-1185">Reference proteome</keyword>
<sequence length="356" mass="41413">MSDREEEFVYIPRIWNVNGESEIFRRCHLFLELASTLVYFRPTQVGPTLTYTRQKVLYQLMKLKPCVVPEVQQLYDMVQEAALAYKIGKAELKGATHPDEQLFPKELLEHWLSRKVKLKNYIKEHKAVVKKILKLQKYFYTHYSSNEYLWNRIQYIPDEETSRIIRSEKKLLMYKQAVARETKLKSKICSDSCGLKAEIEVTLRNTIAEGIANLKLVAGYKCPDLNLGEICAKIYAATSQKYFFIDPTIQDSDPARKFLPKVLATKVKPSDFVRLTAEAMRTKKSNNPLPKIVYVTYWGQIRGPNEKEKFPCDRPVKQKIISTEAGKGFGWTKRSMFSSKEWVIYYLEIAPNPDLI</sequence>
<protein>
    <submittedName>
        <fullName evidence="1">Uncharacterized protein</fullName>
    </submittedName>
</protein>
<accession>A0ABD3X160</accession>
<comment type="caution">
    <text evidence="1">The sequence shown here is derived from an EMBL/GenBank/DDBJ whole genome shotgun (WGS) entry which is preliminary data.</text>
</comment>
<dbReference type="AlphaFoldDB" id="A0ABD3X160"/>
<dbReference type="Proteomes" id="UP001634394">
    <property type="component" value="Unassembled WGS sequence"/>
</dbReference>
<reference evidence="1 2" key="1">
    <citation type="submission" date="2024-11" db="EMBL/GenBank/DDBJ databases">
        <title>Chromosome-level genome assembly of the freshwater bivalve Anodonta woodiana.</title>
        <authorList>
            <person name="Chen X."/>
        </authorList>
    </citation>
    <scope>NUCLEOTIDE SEQUENCE [LARGE SCALE GENOMIC DNA]</scope>
    <source>
        <strain evidence="1">MN2024</strain>
        <tissue evidence="1">Gills</tissue>
    </source>
</reference>
<evidence type="ECO:0000313" key="2">
    <source>
        <dbReference type="Proteomes" id="UP001634394"/>
    </source>
</evidence>
<gene>
    <name evidence="1" type="ORF">ACJMK2_030900</name>
</gene>
<name>A0ABD3X160_SINWO</name>